<dbReference type="EMBL" id="JAAAID010001297">
    <property type="protein sequence ID" value="KAG0010624.1"/>
    <property type="molecule type" value="Genomic_DNA"/>
</dbReference>
<dbReference type="InterPro" id="IPR023214">
    <property type="entry name" value="HAD_sf"/>
</dbReference>
<dbReference type="SUPFAM" id="SSF56784">
    <property type="entry name" value="HAD-like"/>
    <property type="match status" value="1"/>
</dbReference>
<evidence type="ECO:0000256" key="4">
    <source>
        <dbReference type="SAM" id="MobiDB-lite"/>
    </source>
</evidence>
<comment type="similarity">
    <text evidence="1">In the N-terminal section; belongs to the glycosyltransferase 20 family.</text>
</comment>
<evidence type="ECO:0000313" key="5">
    <source>
        <dbReference type="EMBL" id="KAG0010624.1"/>
    </source>
</evidence>
<dbReference type="FunFam" id="3.40.50.2000:FF:000099">
    <property type="entry name" value="Alpha,alpha-trehalose phosphate synthase subunit, putative"/>
    <property type="match status" value="1"/>
</dbReference>
<evidence type="ECO:0000256" key="1">
    <source>
        <dbReference type="ARBA" id="ARBA00005409"/>
    </source>
</evidence>
<dbReference type="Gene3D" id="3.40.50.2000">
    <property type="entry name" value="Glycogen Phosphorylase B"/>
    <property type="match status" value="2"/>
</dbReference>
<dbReference type="SUPFAM" id="SSF53756">
    <property type="entry name" value="UDP-Glycosyltransferase/glycogen phosphorylase"/>
    <property type="match status" value="1"/>
</dbReference>
<dbReference type="NCBIfam" id="TIGR01484">
    <property type="entry name" value="HAD-SF-IIB"/>
    <property type="match status" value="1"/>
</dbReference>
<dbReference type="GO" id="GO:0003825">
    <property type="term" value="F:alpha,alpha-trehalose-phosphate synthase (UDP-forming) activity"/>
    <property type="evidence" value="ECO:0007669"/>
    <property type="project" value="TreeGrafter"/>
</dbReference>
<proteinExistence type="inferred from homology"/>
<dbReference type="Pfam" id="PF02358">
    <property type="entry name" value="Trehalose_PPase"/>
    <property type="match status" value="2"/>
</dbReference>
<dbReference type="AlphaFoldDB" id="A0A9P6MQY6"/>
<reference evidence="5" key="1">
    <citation type="journal article" date="2020" name="Fungal Divers.">
        <title>Resolving the Mortierellaceae phylogeny through synthesis of multi-gene phylogenetics and phylogenomics.</title>
        <authorList>
            <person name="Vandepol N."/>
            <person name="Liber J."/>
            <person name="Desiro A."/>
            <person name="Na H."/>
            <person name="Kennedy M."/>
            <person name="Barry K."/>
            <person name="Grigoriev I.V."/>
            <person name="Miller A.N."/>
            <person name="O'Donnell K."/>
            <person name="Stajich J.E."/>
            <person name="Bonito G."/>
        </authorList>
    </citation>
    <scope>NUCLEOTIDE SEQUENCE</scope>
    <source>
        <strain evidence="5">NRRL 2769</strain>
    </source>
</reference>
<dbReference type="FunFam" id="3.30.70.1020:FF:000001">
    <property type="entry name" value="Alpha,alpha-trehalose-phosphate synthase [UDP-forming] 1"/>
    <property type="match status" value="1"/>
</dbReference>
<dbReference type="InterPro" id="IPR036412">
    <property type="entry name" value="HAD-like_sf"/>
</dbReference>
<dbReference type="Proteomes" id="UP000703661">
    <property type="component" value="Unassembled WGS sequence"/>
</dbReference>
<dbReference type="PANTHER" id="PTHR10788">
    <property type="entry name" value="TREHALOSE-6-PHOSPHATE SYNTHASE"/>
    <property type="match status" value="1"/>
</dbReference>
<dbReference type="GO" id="GO:0004805">
    <property type="term" value="F:trehalose-phosphatase activity"/>
    <property type="evidence" value="ECO:0007669"/>
    <property type="project" value="TreeGrafter"/>
</dbReference>
<keyword evidence="3" id="KW-0597">Phosphoprotein</keyword>
<evidence type="ECO:0000256" key="3">
    <source>
        <dbReference type="ARBA" id="ARBA00022553"/>
    </source>
</evidence>
<dbReference type="InterPro" id="IPR006379">
    <property type="entry name" value="HAD-SF_hydro_IIB"/>
</dbReference>
<gene>
    <name evidence="5" type="ORF">BGZ80_001307</name>
</gene>
<dbReference type="NCBIfam" id="TIGR00685">
    <property type="entry name" value="T6PP"/>
    <property type="match status" value="1"/>
</dbReference>
<sequence length="1052" mass="116943">MVTENNVLTNGRLLVATFLLPDTISFQVPPREKDGNRVRGTTSTSFSQGQSSSNRSTTLTRVVPTPVSIPPPTSIYSPAMEALHGSSPTPGPLASRRSSKEFSSLPSSPGHFRTASINDSIPKPITSKADRLKEYERPSAQQRSSTPSMSILSQLPESQENLFPAAEPRPVLNQPRSRRTSRISLNTQLPAISPTTSAASTASEAAEALETTVVPTILRRKSVDSAKVFANAKWTVEKAYGGNNGLHNAVNSIQDQLTKQIWIGTLGMATDTLTDRTRGDIRAELALNHNSIPVFVHDQDFEGHYHQFCKQVLWPIFHYVLPDNLRGKGYEDRSWKHYVAVNKAFADTIVENYMQGDTIWVNDYHLMLVPNMIRERLPDASIGFFLHIPFPSSEIFKCLHVRKEVLEGLLGADLVGFQTYSFARHFLQTCSRLLSLEATPKGIQLENTAVSVGIFPIGIDTNSLNVKRQDPDVANWVKMLREKYADMKLIVARDKLDYIKGVRQKMLAFERFLNLYPQYQGKVALSTSEQNEVQGQVSDVVTRINSKFSDLSYQPIVFLRQDITFSQYLGLLTIADLCLITPLRDGMNLTSHEYVVCQEERKNPLVLSEFAGTYGSLGACLRVNPWNYTEVATAIYDALEMKEPEKLVRWNELRKHVCTNTAQFWAQGFVSELIKVHSDVEQRYSIHIPLLDMATVLPQYRSAKRRLLLLDYDGTLLPYERTTAVRNKGKASSNEDMIRIVSELAQDPKNTVYIMSGRTRCSLEDTFGSIPNLGLCAEGGCFLRHAGRSTWENQVQEGSDMQWRKKVMEMFEYYKERTPGSEIEEKSVPIVWHYRQADNPSYGLWQARECQNHIEEAIGSIYPVHAIVGRKCLEVMPRDVSKACAARTIVESLSFLSPSSSPQVKCSDAGQNGRSSPSLSDCVSSLSVSGSGVNSTSDHTTTTTTNTNTKAPANTLNPIDFVLCVGDDRSDEEMFQYVNGLELAGSESTKNRIVTCTVGSKSSEAHWFVPGVSSVLQGLQLMVDSDSPTTPVTKSTSTAPTVAVPEIVATVE</sequence>
<feature type="compositionally biased region" description="Polar residues" evidence="4">
    <location>
        <begin position="139"/>
        <end position="149"/>
    </location>
</feature>
<feature type="region of interest" description="Disordered" evidence="4">
    <location>
        <begin position="26"/>
        <end position="149"/>
    </location>
</feature>
<evidence type="ECO:0000313" key="6">
    <source>
        <dbReference type="Proteomes" id="UP000703661"/>
    </source>
</evidence>
<comment type="caution">
    <text evidence="5">The sequence shown here is derived from an EMBL/GenBank/DDBJ whole genome shotgun (WGS) entry which is preliminary data.</text>
</comment>
<keyword evidence="6" id="KW-1185">Reference proteome</keyword>
<feature type="compositionally biased region" description="Low complexity" evidence="4">
    <location>
        <begin position="39"/>
        <end position="66"/>
    </location>
</feature>
<evidence type="ECO:0000256" key="2">
    <source>
        <dbReference type="ARBA" id="ARBA00006330"/>
    </source>
</evidence>
<feature type="region of interest" description="Disordered" evidence="4">
    <location>
        <begin position="163"/>
        <end position="183"/>
    </location>
</feature>
<dbReference type="PANTHER" id="PTHR10788:SF15">
    <property type="entry name" value="TREHALOSE SYNTHASE COMPLEX REGULATORY SUBUNIT TPS3-RELATED"/>
    <property type="match status" value="1"/>
</dbReference>
<dbReference type="Gene3D" id="3.30.70.1020">
    <property type="entry name" value="Trehalose-6-phosphate phosphatase related protein, domain 2"/>
    <property type="match status" value="1"/>
</dbReference>
<dbReference type="GO" id="GO:0005992">
    <property type="term" value="P:trehalose biosynthetic process"/>
    <property type="evidence" value="ECO:0007669"/>
    <property type="project" value="InterPro"/>
</dbReference>
<dbReference type="InterPro" id="IPR001830">
    <property type="entry name" value="Glyco_trans_20"/>
</dbReference>
<dbReference type="Gene3D" id="3.40.50.1000">
    <property type="entry name" value="HAD superfamily/HAD-like"/>
    <property type="match status" value="2"/>
</dbReference>
<organism evidence="5 6">
    <name type="scientific">Entomortierella chlamydospora</name>
    <dbReference type="NCBI Taxonomy" id="101097"/>
    <lineage>
        <taxon>Eukaryota</taxon>
        <taxon>Fungi</taxon>
        <taxon>Fungi incertae sedis</taxon>
        <taxon>Mucoromycota</taxon>
        <taxon>Mortierellomycotina</taxon>
        <taxon>Mortierellomycetes</taxon>
        <taxon>Mortierellales</taxon>
        <taxon>Mortierellaceae</taxon>
        <taxon>Entomortierella</taxon>
    </lineage>
</organism>
<dbReference type="Pfam" id="PF00982">
    <property type="entry name" value="Glyco_transf_20"/>
    <property type="match status" value="1"/>
</dbReference>
<feature type="region of interest" description="Disordered" evidence="4">
    <location>
        <begin position="897"/>
        <end position="952"/>
    </location>
</feature>
<name>A0A9P6MQY6_9FUNG</name>
<comment type="similarity">
    <text evidence="2">In the C-terminal section; belongs to the trehalose phosphatase family.</text>
</comment>
<dbReference type="CDD" id="cd03788">
    <property type="entry name" value="GT20_TPS"/>
    <property type="match status" value="1"/>
</dbReference>
<accession>A0A9P6MQY6</accession>
<protein>
    <submittedName>
        <fullName evidence="5">Uncharacterized protein</fullName>
    </submittedName>
</protein>
<dbReference type="GO" id="GO:0005829">
    <property type="term" value="C:cytosol"/>
    <property type="evidence" value="ECO:0007669"/>
    <property type="project" value="TreeGrafter"/>
</dbReference>
<feature type="compositionally biased region" description="Basic and acidic residues" evidence="4">
    <location>
        <begin position="128"/>
        <end position="137"/>
    </location>
</feature>
<dbReference type="CDD" id="cd01627">
    <property type="entry name" value="HAD_TPP"/>
    <property type="match status" value="1"/>
</dbReference>
<dbReference type="GO" id="GO:0005946">
    <property type="term" value="C:alpha,alpha-trehalose-phosphate synthase complex (UDP-forming)"/>
    <property type="evidence" value="ECO:0007669"/>
    <property type="project" value="TreeGrafter"/>
</dbReference>
<dbReference type="InterPro" id="IPR003337">
    <property type="entry name" value="Trehalose_PPase"/>
</dbReference>
<feature type="compositionally biased region" description="Low complexity" evidence="4">
    <location>
        <begin position="915"/>
        <end position="949"/>
    </location>
</feature>